<dbReference type="EMBL" id="CP015581">
    <property type="protein sequence ID" value="ARU98780.1"/>
    <property type="molecule type" value="Genomic_DNA"/>
</dbReference>
<keyword evidence="3" id="KW-1185">Reference proteome</keyword>
<dbReference type="Proteomes" id="UP000195814">
    <property type="component" value="Chromosome"/>
</dbReference>
<organism evidence="1 4">
    <name type="scientific">Tatumella citrea</name>
    <name type="common">Pantoea citrea</name>
    <dbReference type="NCBI Taxonomy" id="53336"/>
    <lineage>
        <taxon>Bacteria</taxon>
        <taxon>Pseudomonadati</taxon>
        <taxon>Pseudomonadota</taxon>
        <taxon>Gammaproteobacteria</taxon>
        <taxon>Enterobacterales</taxon>
        <taxon>Erwiniaceae</taxon>
        <taxon>Tatumella</taxon>
    </lineage>
</organism>
<dbReference type="KEGG" id="tci:A7K98_13840"/>
<protein>
    <recommendedName>
        <fullName evidence="5">YfcL protein</fullName>
    </recommendedName>
</protein>
<name>A0A1Y0L9L9_TATCI</name>
<evidence type="ECO:0000313" key="1">
    <source>
        <dbReference type="EMBL" id="ARU94742.1"/>
    </source>
</evidence>
<dbReference type="RefSeq" id="WP_087489113.1">
    <property type="nucleotide sequence ID" value="NZ_CP015579.1"/>
</dbReference>
<dbReference type="EMBL" id="CP015579">
    <property type="protein sequence ID" value="ARU94742.1"/>
    <property type="molecule type" value="Genomic_DNA"/>
</dbReference>
<dbReference type="Pfam" id="PF08891">
    <property type="entry name" value="YfcL"/>
    <property type="match status" value="1"/>
</dbReference>
<gene>
    <name evidence="1" type="ORF">A7K98_13840</name>
    <name evidence="2" type="ORF">A7K99_13825</name>
</gene>
<evidence type="ECO:0000313" key="4">
    <source>
        <dbReference type="Proteomes" id="UP000195814"/>
    </source>
</evidence>
<dbReference type="Proteomes" id="UP000195729">
    <property type="component" value="Chromosome"/>
</dbReference>
<sequence>MVEIEAHILAMIDDMVESASDDQLFAGGYLRGHLTQSVAELELLGETSPQALKQQVEQSLQAAIRQQELSPPDQILVLSMWEDLYHKASSAVAG</sequence>
<evidence type="ECO:0000313" key="2">
    <source>
        <dbReference type="EMBL" id="ARU98780.1"/>
    </source>
</evidence>
<evidence type="ECO:0008006" key="5">
    <source>
        <dbReference type="Google" id="ProtNLM"/>
    </source>
</evidence>
<dbReference type="AlphaFoldDB" id="A0A1Y0L9L9"/>
<accession>A0A1Y0L9L9</accession>
<proteinExistence type="predicted"/>
<dbReference type="InterPro" id="IPR014987">
    <property type="entry name" value="UPF_YfcL"/>
</dbReference>
<dbReference type="OrthoDB" id="5600394at2"/>
<reference evidence="3 4" key="1">
    <citation type="submission" date="2016-05" db="EMBL/GenBank/DDBJ databases">
        <title>Complete genome sequence of two 2,5-diketo-D-glunonic acid producing strain Tatumella citrea.</title>
        <authorList>
            <person name="Duan C."/>
            <person name="Yang J."/>
            <person name="Yang S."/>
        </authorList>
    </citation>
    <scope>NUCLEOTIDE SEQUENCE [LARGE SCALE GENOMIC DNA]</scope>
    <source>
        <strain evidence="2 3">ATCC 39140</strain>
        <strain evidence="1 4">DSM 13699</strain>
    </source>
</reference>
<evidence type="ECO:0000313" key="3">
    <source>
        <dbReference type="Proteomes" id="UP000195729"/>
    </source>
</evidence>